<keyword evidence="5" id="KW-1185">Reference proteome</keyword>
<dbReference type="RefSeq" id="WP_184751770.1">
    <property type="nucleotide sequence ID" value="NZ_BAAAJR010000001.1"/>
</dbReference>
<dbReference type="Gene3D" id="1.10.1470.10">
    <property type="entry name" value="YjbJ"/>
    <property type="match status" value="1"/>
</dbReference>
<proteinExistence type="inferred from homology"/>
<feature type="compositionally biased region" description="Basic and acidic residues" evidence="2">
    <location>
        <begin position="1"/>
        <end position="39"/>
    </location>
</feature>
<organism evidence="4 5">
    <name type="scientific">Microbacterium thalassium</name>
    <dbReference type="NCBI Taxonomy" id="362649"/>
    <lineage>
        <taxon>Bacteria</taxon>
        <taxon>Bacillati</taxon>
        <taxon>Actinomycetota</taxon>
        <taxon>Actinomycetes</taxon>
        <taxon>Micrococcales</taxon>
        <taxon>Microbacteriaceae</taxon>
        <taxon>Microbacterium</taxon>
    </lineage>
</organism>
<reference evidence="4 5" key="1">
    <citation type="submission" date="2020-08" db="EMBL/GenBank/DDBJ databases">
        <title>Sequencing the genomes of 1000 actinobacteria strains.</title>
        <authorList>
            <person name="Klenk H.-P."/>
        </authorList>
    </citation>
    <scope>NUCLEOTIDE SEQUENCE [LARGE SCALE GENOMIC DNA]</scope>
    <source>
        <strain evidence="4 5">DSM 12511</strain>
    </source>
</reference>
<sequence>MGMDDDIKHHAEEAAGKAKEKWGEATDDKDLEREGEADQTKANLKQAADDVKDAFK</sequence>
<evidence type="ECO:0000313" key="5">
    <source>
        <dbReference type="Proteomes" id="UP000537775"/>
    </source>
</evidence>
<dbReference type="Pfam" id="PF05532">
    <property type="entry name" value="CsbD"/>
    <property type="match status" value="1"/>
</dbReference>
<comment type="similarity">
    <text evidence="1">Belongs to the UPF0337 (CsbD) family.</text>
</comment>
<dbReference type="InterPro" id="IPR036629">
    <property type="entry name" value="YjbJ_sf"/>
</dbReference>
<gene>
    <name evidence="4" type="ORF">HD594_003045</name>
</gene>
<dbReference type="EMBL" id="JACHML010000001">
    <property type="protein sequence ID" value="MBB6392732.1"/>
    <property type="molecule type" value="Genomic_DNA"/>
</dbReference>
<dbReference type="InterPro" id="IPR008462">
    <property type="entry name" value="CsbD"/>
</dbReference>
<dbReference type="AlphaFoldDB" id="A0A7X0KVZ0"/>
<feature type="domain" description="CsbD-like" evidence="3">
    <location>
        <begin position="5"/>
        <end position="56"/>
    </location>
</feature>
<feature type="region of interest" description="Disordered" evidence="2">
    <location>
        <begin position="1"/>
        <end position="56"/>
    </location>
</feature>
<evidence type="ECO:0000256" key="1">
    <source>
        <dbReference type="ARBA" id="ARBA00009129"/>
    </source>
</evidence>
<evidence type="ECO:0000313" key="4">
    <source>
        <dbReference type="EMBL" id="MBB6392732.1"/>
    </source>
</evidence>
<dbReference type="Proteomes" id="UP000537775">
    <property type="component" value="Unassembled WGS sequence"/>
</dbReference>
<feature type="compositionally biased region" description="Basic and acidic residues" evidence="2">
    <location>
        <begin position="47"/>
        <end position="56"/>
    </location>
</feature>
<protein>
    <submittedName>
        <fullName evidence="4">Uncharacterized protein YjbJ (UPF0337 family)</fullName>
    </submittedName>
</protein>
<name>A0A7X0KVZ0_9MICO</name>
<comment type="caution">
    <text evidence="4">The sequence shown here is derived from an EMBL/GenBank/DDBJ whole genome shotgun (WGS) entry which is preliminary data.</text>
</comment>
<accession>A0A7X0KVZ0</accession>
<evidence type="ECO:0000256" key="2">
    <source>
        <dbReference type="SAM" id="MobiDB-lite"/>
    </source>
</evidence>
<dbReference type="SUPFAM" id="SSF69047">
    <property type="entry name" value="Hypothetical protein YjbJ"/>
    <property type="match status" value="1"/>
</dbReference>
<evidence type="ECO:0000259" key="3">
    <source>
        <dbReference type="Pfam" id="PF05532"/>
    </source>
</evidence>